<sequence>MMLASGRDAYREAFSKGLMPDPDYSVSDWANARRILPPETTSFPGKWRNDRTPYLVEIMDCLSPSHPCDRVTFMKSAQVAGSEAITNFIGYIIDIAPGPSMVVHPTMNAGKAWSREKLTPNIDENDWGVKVAENKSRDGASTSSFKKFPGGFLVITGANSAAALRQKSIRYLFKDDWDEWPLDVGGQGDPDKMANARQIAFHDSGTAKCFEVSTPTLQSISRITRSYGESDQRIFKVKCPHCEAEQELRFFPLTPEPFRGGLRFNTEPPFMPYYVCEENGCIIEHHEKRKMLASGRWVIQNAAGTHPGFKINAIYSPFTTWEKMVEAFLAAKDNPRELKTFYNLWLGQAWEERGDAPSWKRLLTLREDYPLGFIPQGALLITVGVDVQKDGFYFEVVGWGVGKTSWVIDIGFLPGDTGHPATWRQLDTLYNRHYENAWSRAFQCDMLAIDSGYMAHLVYSWARGKPRVIVVKGVGGAQAPVLGTAAKTEVTYAGKKKRRGAMRVWPVGSWQGKSELYAYLRLEGVMEGAEEDPYGYCHFSTGCDENYFKQLTAESLVTHQRNGRDTTEWMVSGENHFLDCRIYNMAAAERCEINRFTVEKWRALAVMREIPQDVIQGDLLSLHNQLNQIPKPEVTPAEPKELPKVLEQPANPTARRRARRRIRVRHH</sequence>
<feature type="region of interest" description="Disordered" evidence="1">
    <location>
        <begin position="630"/>
        <end position="667"/>
    </location>
</feature>
<dbReference type="Proteomes" id="UP000249557">
    <property type="component" value="Unassembled WGS sequence"/>
</dbReference>
<dbReference type="Pfam" id="PF05876">
    <property type="entry name" value="GpA_ATPase"/>
    <property type="match status" value="1"/>
</dbReference>
<evidence type="ECO:0000313" key="4">
    <source>
        <dbReference type="EMBL" id="PZO85434.1"/>
    </source>
</evidence>
<dbReference type="Pfam" id="PF20454">
    <property type="entry name" value="GpA_nuclease"/>
    <property type="match status" value="1"/>
</dbReference>
<feature type="domain" description="Terminase large subunit GpA endonuclease" evidence="3">
    <location>
        <begin position="306"/>
        <end position="594"/>
    </location>
</feature>
<name>A0A2W4ZT00_9BACT</name>
<dbReference type="GO" id="GO:0005524">
    <property type="term" value="F:ATP binding"/>
    <property type="evidence" value="ECO:0007669"/>
    <property type="project" value="InterPro"/>
</dbReference>
<accession>A0A2W4ZT00</accession>
<dbReference type="AlphaFoldDB" id="A0A2W4ZT00"/>
<dbReference type="InterPro" id="IPR008866">
    <property type="entry name" value="Phage_lambda_GpA-like"/>
</dbReference>
<evidence type="ECO:0000313" key="5">
    <source>
        <dbReference type="Proteomes" id="UP000249557"/>
    </source>
</evidence>
<protein>
    <submittedName>
        <fullName evidence="4">Phage tail protein</fullName>
    </submittedName>
</protein>
<evidence type="ECO:0000259" key="3">
    <source>
        <dbReference type="Pfam" id="PF20454"/>
    </source>
</evidence>
<evidence type="ECO:0000259" key="2">
    <source>
        <dbReference type="Pfam" id="PF05876"/>
    </source>
</evidence>
<proteinExistence type="inferred from homology"/>
<dbReference type="InterPro" id="IPR046453">
    <property type="entry name" value="GpA_ATPase"/>
</dbReference>
<feature type="compositionally biased region" description="Basic residues" evidence="1">
    <location>
        <begin position="654"/>
        <end position="667"/>
    </location>
</feature>
<gene>
    <name evidence="4" type="ORF">DI626_07390</name>
</gene>
<dbReference type="GO" id="GO:0016887">
    <property type="term" value="F:ATP hydrolysis activity"/>
    <property type="evidence" value="ECO:0007669"/>
    <property type="project" value="InterPro"/>
</dbReference>
<organism evidence="4 5">
    <name type="scientific">Micavibrio aeruginosavorus</name>
    <dbReference type="NCBI Taxonomy" id="349221"/>
    <lineage>
        <taxon>Bacteria</taxon>
        <taxon>Pseudomonadati</taxon>
        <taxon>Bdellovibrionota</taxon>
        <taxon>Bdellovibrionia</taxon>
        <taxon>Bdellovibrionales</taxon>
        <taxon>Pseudobdellovibrionaceae</taxon>
        <taxon>Micavibrio</taxon>
    </lineage>
</organism>
<dbReference type="EMBL" id="QFNK01000145">
    <property type="protein sequence ID" value="PZO85434.1"/>
    <property type="molecule type" value="Genomic_DNA"/>
</dbReference>
<dbReference type="HAMAP" id="MF_04144">
    <property type="entry name" value="TERL_LAMBDA"/>
    <property type="match status" value="1"/>
</dbReference>
<dbReference type="GO" id="GO:0004519">
    <property type="term" value="F:endonuclease activity"/>
    <property type="evidence" value="ECO:0007669"/>
    <property type="project" value="InterPro"/>
</dbReference>
<dbReference type="InterPro" id="IPR046454">
    <property type="entry name" value="GpA_endonuclease"/>
</dbReference>
<feature type="domain" description="Phage terminase large subunit GpA ATPase" evidence="2">
    <location>
        <begin position="43"/>
        <end position="297"/>
    </location>
</feature>
<evidence type="ECO:0000256" key="1">
    <source>
        <dbReference type="SAM" id="MobiDB-lite"/>
    </source>
</evidence>
<reference evidence="4 5" key="1">
    <citation type="submission" date="2017-08" db="EMBL/GenBank/DDBJ databases">
        <title>Infants hospitalized years apart are colonized by the same room-sourced microbial strains.</title>
        <authorList>
            <person name="Brooks B."/>
            <person name="Olm M.R."/>
            <person name="Firek B.A."/>
            <person name="Baker R."/>
            <person name="Thomas B.C."/>
            <person name="Morowitz M.J."/>
            <person name="Banfield J.F."/>
        </authorList>
    </citation>
    <scope>NUCLEOTIDE SEQUENCE [LARGE SCALE GENOMIC DNA]</scope>
    <source>
        <strain evidence="4">S2_018_000_R2_104</strain>
    </source>
</reference>
<comment type="caution">
    <text evidence="4">The sequence shown here is derived from an EMBL/GenBank/DDBJ whole genome shotgun (WGS) entry which is preliminary data.</text>
</comment>